<feature type="compositionally biased region" description="Basic and acidic residues" evidence="7">
    <location>
        <begin position="1648"/>
        <end position="1657"/>
    </location>
</feature>
<protein>
    <recommendedName>
        <fullName evidence="8">Telomere-associated protein Rif1 N-terminal domain-containing protein</fullName>
    </recommendedName>
</protein>
<feature type="region of interest" description="Disordered" evidence="7">
    <location>
        <begin position="1218"/>
        <end position="1490"/>
    </location>
</feature>
<evidence type="ECO:0000256" key="6">
    <source>
        <dbReference type="ARBA" id="ARBA00023306"/>
    </source>
</evidence>
<evidence type="ECO:0000256" key="3">
    <source>
        <dbReference type="ARBA" id="ARBA00022454"/>
    </source>
</evidence>
<reference evidence="10" key="1">
    <citation type="submission" date="2020-01" db="EMBL/GenBank/DDBJ databases">
        <authorList>
            <consortium name="DOE Joint Genome Institute"/>
            <person name="Haridas S."/>
            <person name="Albert R."/>
            <person name="Binder M."/>
            <person name="Bloem J."/>
            <person name="Labutti K."/>
            <person name="Salamov A."/>
            <person name="Andreopoulos B."/>
            <person name="Baker S.E."/>
            <person name="Barry K."/>
            <person name="Bills G."/>
            <person name="Bluhm B.H."/>
            <person name="Cannon C."/>
            <person name="Castanera R."/>
            <person name="Culley D.E."/>
            <person name="Daum C."/>
            <person name="Ezra D."/>
            <person name="Gonzalez J.B."/>
            <person name="Henrissat B."/>
            <person name="Kuo A."/>
            <person name="Liang C."/>
            <person name="Lipzen A."/>
            <person name="Lutzoni F."/>
            <person name="Magnuson J."/>
            <person name="Mondo S."/>
            <person name="Nolan M."/>
            <person name="Ohm R."/>
            <person name="Pangilinan J."/>
            <person name="Park H.-J."/>
            <person name="Ramirez L."/>
            <person name="Alfaro M."/>
            <person name="Sun H."/>
            <person name="Tritt A."/>
            <person name="Yoshinaga Y."/>
            <person name="Zwiers L.-H."/>
            <person name="Turgeon B.G."/>
            <person name="Goodwin S.B."/>
            <person name="Spatafora J.W."/>
            <person name="Crous P.W."/>
            <person name="Grigoriev I.V."/>
        </authorList>
    </citation>
    <scope>NUCLEOTIDE SEQUENCE</scope>
    <source>
        <strain evidence="10">CBS 342.82</strain>
    </source>
</reference>
<keyword evidence="3" id="KW-0158">Chromosome</keyword>
<evidence type="ECO:0000256" key="4">
    <source>
        <dbReference type="ARBA" id="ARBA00022895"/>
    </source>
</evidence>
<evidence type="ECO:0000256" key="1">
    <source>
        <dbReference type="ARBA" id="ARBA00004123"/>
    </source>
</evidence>
<dbReference type="Proteomes" id="UP000504637">
    <property type="component" value="Unplaced"/>
</dbReference>
<dbReference type="OrthoDB" id="1659429at2759"/>
<feature type="region of interest" description="Disordered" evidence="7">
    <location>
        <begin position="1521"/>
        <end position="1603"/>
    </location>
</feature>
<sequence>MLCTSPTGSKLESLPQRPPTPPRDLSKDVDDALQFLRDGHENIILGSVVSETNLSVEVVQSPPESPLPIEATPTAKRVGFSNNHTYHDVLAPGMSSPLLYTSSKQAALSRSTKPLRSILKPTQGQTPLSPEDLNTALNCFSPQEPGSFRKMLNSALQHLGRPSRSARLDAYLALNGALKTYDGIPDPEAILGKSSLLVQFMARDLAWKDDEGRVDRDIVTQALHLASAIIFNARTAHALDEEFRSFLLERSLVVLDQPEMPKAVIKGHMLLLCQHRLHVAVLTPARAEKLISALYTIQDRCSGNSFIPARLIIYHRILEQAPGTMLGKMREWVEHVFHGLLSNHKETRTRALETLTAAGLSLGTNFQAAKGIYELFEQKSSEEEKYGEFLLRKLWDNVEDPGMAPYVPQIWTAVILFLRSKRRPFERWPSIKHWLRLLQRCLNSGDNAIRHQAHIAWNRLVFSVMPDSSTSDSFRAMLKVPIEVGLKIRVKDKHSQVQRALAMESFCNLVHYAMRPGLSHDEIDAAWNMYIDGVLGPVASFSSRGSQFTCNVLQGLFSRSESVWNINAANEPRAIKPEDLARLEPRWIRSRFSLIVGLLEPVLAMHLSPQATDRSHVDRCWQSCLTAIAEAGTQEVKTSNELKEVIAQLTNLFRRLWSTSAELLSADEISTWFARFQSLVEAAIDTLGQGHFVQDFLTMTGSDEVAATVTPSSRASKHPLPTRSPAVLLMALHCRATKAVCQTESYARSPVWLLRLLVGTKSALSTNMLILQRSLHICLDPTSMNQNPDSNEIIWTSIAQSAVVLIDSQNELTSNREGPINTILKSALFILQHGIHLTSGSRTSQHLMTTLYATLCTFALHRGGDGSLVLGIMEPFAKIIADNSATVTVETVIQLTTVVLKHSRWPKNRQALDLGRKYVGGYSLDSPKTTAFDPFDCVYTMVCTASKKAYCTSLKAECLQLFFESFIQFLRGCPPAILGAALRRTQETITNWVEDQNQEVFRGSVLPEHEANTSTSVVQCWTSVLDLVRSLPRKEPSPLKSLEPLFIAGFSSPCKDVVNATITFWNTTFGIETALRYPPTLEAVLFARSLQADLLLPGLRKDTENIASFELPEMIDLSQTNITTADIVPNLGMTSRLATMLRRPETENTLIRQHLAQTALARQASPAKVALPKQPISLPKLRHDDSQIEFAAIEPSSPISEGTSQLLTDRQLEIRERQRDDAHMYPQMSSSPLPTGDPTIKRLVFAPPSVSVSTSGALETPGEFNDANPMSDDLPSSPTPKAVKQIAGPVVLQEDAEEDYGDDDDSDLDSAPPSSPPHISEEGHQNKLHEKFPDDNPLTTDAVAMPNKVSLTEDGGMGTEQSDVTTESDIETALNLQSDSALPTAQLLREEAAAVNGEASPEQQTVVDRSAAEIRSQMSQKYVAGDTGQTEDVESSRASSPLEVDDMTQLSAVSASQAEEPAEQRANGKKRKRASGTIYTSRKRKPSSPLKKLITNMLGMQQQDEDGDIGEEIVVASNQSPGVSFMDDESDAVEETGQSQEDQAGNQAVDIAVAETLAVQGKRSRGRPRKQDKGMNIGREPAVKSLKRRASNMSADLASDDGVQDGNFEIMKLRGGRSVGRIRTSQPSQESPRSIRATRRSSLAAHARVQEDNHEQPVEATNPDEPSTSQEQPRDPVNERKIAQPKSLLGRLREILAECRNMILGSQEEREFDNVLFEMRREIHNAGRRSRNESST</sequence>
<reference evidence="10" key="3">
    <citation type="submission" date="2025-08" db="UniProtKB">
        <authorList>
            <consortium name="RefSeq"/>
        </authorList>
    </citation>
    <scope>IDENTIFICATION</scope>
    <source>
        <strain evidence="10">CBS 342.82</strain>
    </source>
</reference>
<evidence type="ECO:0000259" key="8">
    <source>
        <dbReference type="Pfam" id="PF12231"/>
    </source>
</evidence>
<dbReference type="GO" id="GO:0140445">
    <property type="term" value="C:chromosome, telomeric repeat region"/>
    <property type="evidence" value="ECO:0007669"/>
    <property type="project" value="TreeGrafter"/>
</dbReference>
<evidence type="ECO:0000256" key="5">
    <source>
        <dbReference type="ARBA" id="ARBA00023242"/>
    </source>
</evidence>
<evidence type="ECO:0000256" key="2">
    <source>
        <dbReference type="ARBA" id="ARBA00004574"/>
    </source>
</evidence>
<feature type="compositionally biased region" description="Basic and acidic residues" evidence="7">
    <location>
        <begin position="1319"/>
        <end position="1334"/>
    </location>
</feature>
<name>A0A6J3M7S8_9PEZI</name>
<evidence type="ECO:0000256" key="7">
    <source>
        <dbReference type="SAM" id="MobiDB-lite"/>
    </source>
</evidence>
<dbReference type="RefSeq" id="XP_033460655.1">
    <property type="nucleotide sequence ID" value="XM_033604694.1"/>
</dbReference>
<proteinExistence type="predicted"/>
<dbReference type="InterPro" id="IPR016024">
    <property type="entry name" value="ARM-type_fold"/>
</dbReference>
<keyword evidence="4" id="KW-0779">Telomere</keyword>
<keyword evidence="5" id="KW-0539">Nucleus</keyword>
<feature type="region of interest" description="Disordered" evidence="7">
    <location>
        <begin position="1617"/>
        <end position="1685"/>
    </location>
</feature>
<feature type="region of interest" description="Disordered" evidence="7">
    <location>
        <begin position="1"/>
        <end position="27"/>
    </location>
</feature>
<gene>
    <name evidence="10" type="ORF">K489DRAFT_379614</name>
</gene>
<accession>A0A6J3M7S8</accession>
<feature type="domain" description="Telomere-associated protein Rif1 N-terminal" evidence="8">
    <location>
        <begin position="161"/>
        <end position="531"/>
    </location>
</feature>
<keyword evidence="9" id="KW-1185">Reference proteome</keyword>
<feature type="compositionally biased region" description="Acidic residues" evidence="7">
    <location>
        <begin position="1294"/>
        <end position="1308"/>
    </location>
</feature>
<feature type="compositionally biased region" description="Polar residues" evidence="7">
    <location>
        <begin position="1623"/>
        <end position="1632"/>
    </location>
</feature>
<dbReference type="PANTHER" id="PTHR22928">
    <property type="entry name" value="TELOMERE-ASSOCIATED PROTEIN RIF1"/>
    <property type="match status" value="1"/>
</dbReference>
<reference evidence="10" key="2">
    <citation type="submission" date="2020-04" db="EMBL/GenBank/DDBJ databases">
        <authorList>
            <consortium name="NCBI Genome Project"/>
        </authorList>
    </citation>
    <scope>NUCLEOTIDE SEQUENCE</scope>
    <source>
        <strain evidence="10">CBS 342.82</strain>
    </source>
</reference>
<feature type="compositionally biased region" description="Polar residues" evidence="7">
    <location>
        <begin position="1374"/>
        <end position="1383"/>
    </location>
</feature>
<keyword evidence="6" id="KW-0131">Cell cycle</keyword>
<feature type="compositionally biased region" description="Basic and acidic residues" evidence="7">
    <location>
        <begin position="1672"/>
        <end position="1682"/>
    </location>
</feature>
<dbReference type="SUPFAM" id="SSF48371">
    <property type="entry name" value="ARM repeat"/>
    <property type="match status" value="1"/>
</dbReference>
<dbReference type="GeneID" id="54362494"/>
<feature type="compositionally biased region" description="Polar residues" evidence="7">
    <location>
        <begin position="1"/>
        <end position="10"/>
    </location>
</feature>
<feature type="compositionally biased region" description="Polar residues" evidence="7">
    <location>
        <begin position="1448"/>
        <end position="1457"/>
    </location>
</feature>
<dbReference type="GO" id="GO:0005634">
    <property type="term" value="C:nucleus"/>
    <property type="evidence" value="ECO:0007669"/>
    <property type="project" value="UniProtKB-SubCell"/>
</dbReference>
<organism evidence="10">
    <name type="scientific">Dissoconium aciculare CBS 342.82</name>
    <dbReference type="NCBI Taxonomy" id="1314786"/>
    <lineage>
        <taxon>Eukaryota</taxon>
        <taxon>Fungi</taxon>
        <taxon>Dikarya</taxon>
        <taxon>Ascomycota</taxon>
        <taxon>Pezizomycotina</taxon>
        <taxon>Dothideomycetes</taxon>
        <taxon>Dothideomycetidae</taxon>
        <taxon>Mycosphaerellales</taxon>
        <taxon>Dissoconiaceae</taxon>
        <taxon>Dissoconium</taxon>
    </lineage>
</organism>
<comment type="subcellular location">
    <subcellularLocation>
        <location evidence="2">Chromosome</location>
        <location evidence="2">Telomere</location>
    </subcellularLocation>
    <subcellularLocation>
        <location evidence="1">Nucleus</location>
    </subcellularLocation>
</comment>
<dbReference type="GO" id="GO:0000723">
    <property type="term" value="P:telomere maintenance"/>
    <property type="evidence" value="ECO:0007669"/>
    <property type="project" value="TreeGrafter"/>
</dbReference>
<dbReference type="Pfam" id="PF12231">
    <property type="entry name" value="Rif1_N"/>
    <property type="match status" value="1"/>
</dbReference>
<feature type="compositionally biased region" description="Polar residues" evidence="7">
    <location>
        <begin position="1536"/>
        <end position="1546"/>
    </location>
</feature>
<dbReference type="InterPro" id="IPR022031">
    <property type="entry name" value="Rif1_N"/>
</dbReference>
<evidence type="ECO:0000313" key="10">
    <source>
        <dbReference type="RefSeq" id="XP_033460655.1"/>
    </source>
</evidence>
<evidence type="ECO:0000313" key="9">
    <source>
        <dbReference type="Proteomes" id="UP000504637"/>
    </source>
</evidence>
<dbReference type="PANTHER" id="PTHR22928:SF3">
    <property type="entry name" value="TELOMERE-ASSOCIATED PROTEIN RIF1"/>
    <property type="match status" value="1"/>
</dbReference>